<evidence type="ECO:0000256" key="5">
    <source>
        <dbReference type="ARBA" id="ARBA00022679"/>
    </source>
</evidence>
<evidence type="ECO:0000259" key="13">
    <source>
        <dbReference type="PROSITE" id="PS51081"/>
    </source>
</evidence>
<dbReference type="EMBL" id="OU466863">
    <property type="protein sequence ID" value="CAH2079693.1"/>
    <property type="molecule type" value="Genomic_DNA"/>
</dbReference>
<evidence type="ECO:0000256" key="4">
    <source>
        <dbReference type="ARBA" id="ARBA00012483"/>
    </source>
</evidence>
<dbReference type="PANTHER" id="PTHR46632">
    <property type="entry name" value="E3 UBIQUITIN-PROTEIN LIGASE SINA-LIKE 4"/>
    <property type="match status" value="1"/>
</dbReference>
<keyword evidence="7 11" id="KW-0863">Zinc-finger</keyword>
<keyword evidence="9" id="KW-0862">Zinc</keyword>
<comment type="similarity">
    <text evidence="3">Belongs to the SINA (Seven in absentia) family.</text>
</comment>
<evidence type="ECO:0000256" key="7">
    <source>
        <dbReference type="ARBA" id="ARBA00022771"/>
    </source>
</evidence>
<dbReference type="CDD" id="cd16571">
    <property type="entry name" value="RING-HC_SIAHs"/>
    <property type="match status" value="1"/>
</dbReference>
<evidence type="ECO:0000313" key="15">
    <source>
        <dbReference type="Proteomes" id="UP000836841"/>
    </source>
</evidence>
<comment type="pathway">
    <text evidence="2">Protein modification; protein ubiquitination.</text>
</comment>
<protein>
    <recommendedName>
        <fullName evidence="4">RING-type E3 ubiquitin transferase</fullName>
        <ecNumber evidence="4">2.3.2.27</ecNumber>
    </recommendedName>
</protein>
<dbReference type="Pfam" id="PF21361">
    <property type="entry name" value="Sina_ZnF"/>
    <property type="match status" value="1"/>
</dbReference>
<dbReference type="Gene3D" id="3.30.40.10">
    <property type="entry name" value="Zinc/RING finger domain, C3HC4 (zinc finger)"/>
    <property type="match status" value="1"/>
</dbReference>
<keyword evidence="12" id="KW-0812">Transmembrane</keyword>
<gene>
    <name evidence="14" type="ORF">TAV2_LOCUS23729</name>
</gene>
<organism evidence="14 15">
    <name type="scientific">Thlaspi arvense</name>
    <name type="common">Field penny-cress</name>
    <dbReference type="NCBI Taxonomy" id="13288"/>
    <lineage>
        <taxon>Eukaryota</taxon>
        <taxon>Viridiplantae</taxon>
        <taxon>Streptophyta</taxon>
        <taxon>Embryophyta</taxon>
        <taxon>Tracheophyta</taxon>
        <taxon>Spermatophyta</taxon>
        <taxon>Magnoliopsida</taxon>
        <taxon>eudicotyledons</taxon>
        <taxon>Gunneridae</taxon>
        <taxon>Pentapetalae</taxon>
        <taxon>rosids</taxon>
        <taxon>malvids</taxon>
        <taxon>Brassicales</taxon>
        <taxon>Brassicaceae</taxon>
        <taxon>Thlaspideae</taxon>
        <taxon>Thlaspi</taxon>
    </lineage>
</organism>
<evidence type="ECO:0000256" key="12">
    <source>
        <dbReference type="SAM" id="Phobius"/>
    </source>
</evidence>
<keyword evidence="15" id="KW-1185">Reference proteome</keyword>
<dbReference type="EC" id="2.3.2.27" evidence="4"/>
<evidence type="ECO:0000256" key="10">
    <source>
        <dbReference type="ARBA" id="ARBA00024004"/>
    </source>
</evidence>
<keyword evidence="5" id="KW-0808">Transferase</keyword>
<dbReference type="InterPro" id="IPR049548">
    <property type="entry name" value="Sina-like_RING"/>
</dbReference>
<keyword evidence="12" id="KW-1133">Transmembrane helix</keyword>
<evidence type="ECO:0000256" key="6">
    <source>
        <dbReference type="ARBA" id="ARBA00022723"/>
    </source>
</evidence>
<dbReference type="Proteomes" id="UP000836841">
    <property type="component" value="Chromosome 7"/>
</dbReference>
<evidence type="ECO:0000256" key="2">
    <source>
        <dbReference type="ARBA" id="ARBA00004906"/>
    </source>
</evidence>
<evidence type="ECO:0000256" key="8">
    <source>
        <dbReference type="ARBA" id="ARBA00022786"/>
    </source>
</evidence>
<dbReference type="GO" id="GO:0008270">
    <property type="term" value="F:zinc ion binding"/>
    <property type="evidence" value="ECO:0007669"/>
    <property type="project" value="UniProtKB-KW"/>
</dbReference>
<keyword evidence="6" id="KW-0479">Metal-binding</keyword>
<dbReference type="GO" id="GO:0061630">
    <property type="term" value="F:ubiquitin protein ligase activity"/>
    <property type="evidence" value="ECO:0007669"/>
    <property type="project" value="UniProtKB-EC"/>
</dbReference>
<dbReference type="AlphaFoldDB" id="A0AAU9T5W0"/>
<evidence type="ECO:0000256" key="11">
    <source>
        <dbReference type="PROSITE-ProRule" id="PRU00455"/>
    </source>
</evidence>
<evidence type="ECO:0000313" key="14">
    <source>
        <dbReference type="EMBL" id="CAH2079693.1"/>
    </source>
</evidence>
<dbReference type="Pfam" id="PF21362">
    <property type="entry name" value="Sina_RING"/>
    <property type="match status" value="1"/>
</dbReference>
<dbReference type="SUPFAM" id="SSF49599">
    <property type="entry name" value="TRAF domain-like"/>
    <property type="match status" value="1"/>
</dbReference>
<keyword evidence="8" id="KW-0833">Ubl conjugation pathway</keyword>
<accession>A0AAU9T5W0</accession>
<feature type="domain" description="SIAH-type" evidence="13">
    <location>
        <begin position="130"/>
        <end position="188"/>
    </location>
</feature>
<proteinExistence type="inferred from homology"/>
<dbReference type="InterPro" id="IPR013083">
    <property type="entry name" value="Znf_RING/FYVE/PHD"/>
</dbReference>
<feature type="transmembrane region" description="Helical" evidence="12">
    <location>
        <begin position="6"/>
        <end position="26"/>
    </location>
</feature>
<reference evidence="14 15" key="1">
    <citation type="submission" date="2022-03" db="EMBL/GenBank/DDBJ databases">
        <authorList>
            <person name="Nunn A."/>
            <person name="Chopra R."/>
            <person name="Nunn A."/>
            <person name="Contreras Garrido A."/>
        </authorList>
    </citation>
    <scope>NUCLEOTIDE SEQUENCE [LARGE SCALE GENOMIC DNA]</scope>
</reference>
<sequence>MLMSSFYLFFALFLGYIGAFVIQNLINCLRNWRLARQQPLAQEAATVEKIIEETDDDSTREDSHVYVALMDPELLDCPICCDPLKIPIFQCTNGHLACSLCCNKIKNLCPSCQSMIGFIRCRAMEKVIEASRVPCPNFKYGCKKKISYENRSIHQKQCVFSPCSCPVRDCNYTGSYEDLKNHVNVKHKEGLVLFTWNTPLALKSIFSEKITILLKENKDGELIVVQGFEGSYGTIVNVSCIAPLGISRRRIACRLELKALRSTIKQVLLVKRIQKMSEEHLKDVFMLIPPYMLPKGLFSMEICISRDYIHRQA</sequence>
<evidence type="ECO:0000256" key="3">
    <source>
        <dbReference type="ARBA" id="ARBA00009119"/>
    </source>
</evidence>
<name>A0AAU9T5W0_THLAR</name>
<dbReference type="PANTHER" id="PTHR46632:SF16">
    <property type="entry name" value="E3 UBIQUITIN-PROTEIN LIGASE SINA-LIKE 10"/>
    <property type="match status" value="1"/>
</dbReference>
<dbReference type="InterPro" id="IPR013010">
    <property type="entry name" value="Znf_SIAH"/>
</dbReference>
<keyword evidence="12" id="KW-0472">Membrane</keyword>
<dbReference type="PROSITE" id="PS51081">
    <property type="entry name" value="ZF_SIAH"/>
    <property type="match status" value="1"/>
</dbReference>
<evidence type="ECO:0000256" key="9">
    <source>
        <dbReference type="ARBA" id="ARBA00022833"/>
    </source>
</evidence>
<evidence type="ECO:0000256" key="1">
    <source>
        <dbReference type="ARBA" id="ARBA00000900"/>
    </source>
</evidence>
<dbReference type="InterPro" id="IPR044286">
    <property type="entry name" value="SINL_plant"/>
</dbReference>
<comment type="function">
    <text evidence="10">E3 ubiquitin-protein ligase that mediates ubiquitination and subsequent proteasomal degradation of target proteins. E3 ubiquitin ligases accept ubiquitin from an E2 ubiquitin-conjugating enzyme in the form of a thioester and then directly transfers the ubiquitin to targeted substrates. It probably triggers the ubiquitin-mediated degradation of different substrates.</text>
</comment>
<comment type="catalytic activity">
    <reaction evidence="1">
        <text>S-ubiquitinyl-[E2 ubiquitin-conjugating enzyme]-L-cysteine + [acceptor protein]-L-lysine = [E2 ubiquitin-conjugating enzyme]-L-cysteine + N(6)-ubiquitinyl-[acceptor protein]-L-lysine.</text>
        <dbReference type="EC" id="2.3.2.27"/>
    </reaction>
</comment>